<evidence type="ECO:0000256" key="4">
    <source>
        <dbReference type="ARBA" id="ARBA00022777"/>
    </source>
</evidence>
<evidence type="ECO:0000313" key="8">
    <source>
        <dbReference type="Proteomes" id="UP000298663"/>
    </source>
</evidence>
<dbReference type="EMBL" id="AZBU02000001">
    <property type="protein sequence ID" value="TMS33782.1"/>
    <property type="molecule type" value="Genomic_DNA"/>
</dbReference>
<evidence type="ECO:0000256" key="2">
    <source>
        <dbReference type="ARBA" id="ARBA00022679"/>
    </source>
</evidence>
<dbReference type="PANTHER" id="PTHR11547:SF38">
    <property type="entry name" value="ARGININE KINASE 1-RELATED"/>
    <property type="match status" value="1"/>
</dbReference>
<evidence type="ECO:0000313" key="7">
    <source>
        <dbReference type="EMBL" id="TMS33782.1"/>
    </source>
</evidence>
<dbReference type="SUPFAM" id="SSF55931">
    <property type="entry name" value="Glutamine synthetase/guanido kinase"/>
    <property type="match status" value="1"/>
</dbReference>
<evidence type="ECO:0000256" key="1">
    <source>
        <dbReference type="ARBA" id="ARBA00012230"/>
    </source>
</evidence>
<dbReference type="Pfam" id="PF00217">
    <property type="entry name" value="ATP-gua_Ptrans"/>
    <property type="match status" value="1"/>
</dbReference>
<dbReference type="EC" id="2.7.3.3" evidence="1"/>
<dbReference type="Proteomes" id="UP000298663">
    <property type="component" value="Unassembled WGS sequence"/>
</dbReference>
<dbReference type="AlphaFoldDB" id="A0A4U8ULL0"/>
<evidence type="ECO:0000259" key="6">
    <source>
        <dbReference type="Pfam" id="PF00217"/>
    </source>
</evidence>
<dbReference type="InterPro" id="IPR000749">
    <property type="entry name" value="ATP-guanido_PTrfase"/>
</dbReference>
<name>A0A4U8ULL0_STECR</name>
<dbReference type="GO" id="GO:0046314">
    <property type="term" value="P:phosphocreatine biosynthetic process"/>
    <property type="evidence" value="ECO:0007669"/>
    <property type="project" value="InterPro"/>
</dbReference>
<gene>
    <name evidence="7" type="ORF">L596_001479</name>
</gene>
<evidence type="ECO:0000256" key="3">
    <source>
        <dbReference type="ARBA" id="ARBA00022741"/>
    </source>
</evidence>
<dbReference type="GO" id="GO:0004111">
    <property type="term" value="F:creatine kinase activity"/>
    <property type="evidence" value="ECO:0007669"/>
    <property type="project" value="InterPro"/>
</dbReference>
<dbReference type="PANTHER" id="PTHR11547">
    <property type="entry name" value="ARGININE OR CREATINE KINASE"/>
    <property type="match status" value="1"/>
</dbReference>
<dbReference type="InterPro" id="IPR014746">
    <property type="entry name" value="Gln_synth/guanido_kin_cat_dom"/>
</dbReference>
<comment type="caution">
    <text evidence="7">The sequence shown here is derived from an EMBL/GenBank/DDBJ whole genome shotgun (WGS) entry which is preliminary data.</text>
</comment>
<dbReference type="GO" id="GO:0005615">
    <property type="term" value="C:extracellular space"/>
    <property type="evidence" value="ECO:0007669"/>
    <property type="project" value="TreeGrafter"/>
</dbReference>
<dbReference type="InterPro" id="IPR022414">
    <property type="entry name" value="ATP-guanido_PTrfase_cat"/>
</dbReference>
<evidence type="ECO:0000256" key="5">
    <source>
        <dbReference type="ARBA" id="ARBA00022840"/>
    </source>
</evidence>
<keyword evidence="3" id="KW-0547">Nucleotide-binding</keyword>
<keyword evidence="4" id="KW-0418">Kinase</keyword>
<keyword evidence="5" id="KW-0067">ATP-binding</keyword>
<reference evidence="7 8" key="1">
    <citation type="journal article" date="2015" name="Genome Biol.">
        <title>Comparative genomics of Steinernema reveals deeply conserved gene regulatory networks.</title>
        <authorList>
            <person name="Dillman A.R."/>
            <person name="Macchietto M."/>
            <person name="Porter C.F."/>
            <person name="Rogers A."/>
            <person name="Williams B."/>
            <person name="Antoshechkin I."/>
            <person name="Lee M.M."/>
            <person name="Goodwin Z."/>
            <person name="Lu X."/>
            <person name="Lewis E.E."/>
            <person name="Goodrich-Blair H."/>
            <person name="Stock S.P."/>
            <person name="Adams B.J."/>
            <person name="Sternberg P.W."/>
            <person name="Mortazavi A."/>
        </authorList>
    </citation>
    <scope>NUCLEOTIDE SEQUENCE [LARGE SCALE GENOMIC DNA]</scope>
    <source>
        <strain evidence="7 8">ALL</strain>
    </source>
</reference>
<proteinExistence type="predicted"/>
<organism evidence="7 8">
    <name type="scientific">Steinernema carpocapsae</name>
    <name type="common">Entomopathogenic nematode</name>
    <dbReference type="NCBI Taxonomy" id="34508"/>
    <lineage>
        <taxon>Eukaryota</taxon>
        <taxon>Metazoa</taxon>
        <taxon>Ecdysozoa</taxon>
        <taxon>Nematoda</taxon>
        <taxon>Chromadorea</taxon>
        <taxon>Rhabditida</taxon>
        <taxon>Tylenchina</taxon>
        <taxon>Panagrolaimomorpha</taxon>
        <taxon>Strongyloidoidea</taxon>
        <taxon>Steinernematidae</taxon>
        <taxon>Steinernema</taxon>
    </lineage>
</organism>
<dbReference type="Gene3D" id="3.30.590.10">
    <property type="entry name" value="Glutamine synthetase/guanido kinase, catalytic domain"/>
    <property type="match status" value="1"/>
</dbReference>
<protein>
    <recommendedName>
        <fullName evidence="1">arginine kinase</fullName>
        <ecNumber evidence="1">2.7.3.3</ecNumber>
    </recommendedName>
</protein>
<feature type="domain" description="Phosphagen kinase C-terminal" evidence="6">
    <location>
        <begin position="22"/>
        <end position="95"/>
    </location>
</feature>
<keyword evidence="2" id="KW-0808">Transferase</keyword>
<dbReference type="GO" id="GO:0005524">
    <property type="term" value="F:ATP binding"/>
    <property type="evidence" value="ECO:0007669"/>
    <property type="project" value="UniProtKB-KW"/>
</dbReference>
<dbReference type="STRING" id="34508.A0A4U8ULL0"/>
<keyword evidence="8" id="KW-1185">Reference proteome</keyword>
<sequence length="96" mass="10823">MASIASIPEQLNGLQLSKAEDASVRLFIPKLAEHPEFRKIVSDLGLNIRGVHFEHADFFAGLFDFSFKQTFGRSDFETMNEFAIALEKLVEMEESA</sequence>
<accession>A0A4U8ULL0</accession>
<reference evidence="7 8" key="2">
    <citation type="journal article" date="2019" name="G3 (Bethesda)">
        <title>Hybrid Assembly of the Genome of the Entomopathogenic Nematode Steinernema carpocapsae Identifies the X-Chromosome.</title>
        <authorList>
            <person name="Serra L."/>
            <person name="Macchietto M."/>
            <person name="Macias-Munoz A."/>
            <person name="McGill C.J."/>
            <person name="Rodriguez I.M."/>
            <person name="Rodriguez B."/>
            <person name="Murad R."/>
            <person name="Mortazavi A."/>
        </authorList>
    </citation>
    <scope>NUCLEOTIDE SEQUENCE [LARGE SCALE GENOMIC DNA]</scope>
    <source>
        <strain evidence="7 8">ALL</strain>
    </source>
</reference>
<dbReference type="GO" id="GO:0004054">
    <property type="term" value="F:arginine kinase activity"/>
    <property type="evidence" value="ECO:0007669"/>
    <property type="project" value="UniProtKB-EC"/>
</dbReference>